<dbReference type="GO" id="GO:0043565">
    <property type="term" value="F:sequence-specific DNA binding"/>
    <property type="evidence" value="ECO:0007669"/>
    <property type="project" value="TreeGrafter"/>
</dbReference>
<comment type="similarity">
    <text evidence="1">Belongs to the LysR transcriptional regulatory family.</text>
</comment>
<dbReference type="AlphaFoldDB" id="A0A411WFN9"/>
<dbReference type="Proteomes" id="UP000293154">
    <property type="component" value="Chromosome"/>
</dbReference>
<evidence type="ECO:0000256" key="1">
    <source>
        <dbReference type="ARBA" id="ARBA00009437"/>
    </source>
</evidence>
<dbReference type="CDD" id="cd05466">
    <property type="entry name" value="PBP2_LTTR_substrate"/>
    <property type="match status" value="1"/>
</dbReference>
<dbReference type="GO" id="GO:0003700">
    <property type="term" value="F:DNA-binding transcription factor activity"/>
    <property type="evidence" value="ECO:0007669"/>
    <property type="project" value="InterPro"/>
</dbReference>
<keyword evidence="7" id="KW-1185">Reference proteome</keyword>
<evidence type="ECO:0000259" key="5">
    <source>
        <dbReference type="PROSITE" id="PS50931"/>
    </source>
</evidence>
<evidence type="ECO:0000256" key="2">
    <source>
        <dbReference type="ARBA" id="ARBA00023015"/>
    </source>
</evidence>
<dbReference type="Gene3D" id="1.10.10.10">
    <property type="entry name" value="Winged helix-like DNA-binding domain superfamily/Winged helix DNA-binding domain"/>
    <property type="match status" value="1"/>
</dbReference>
<dbReference type="EMBL" id="CP034752">
    <property type="protein sequence ID" value="QBH95045.1"/>
    <property type="molecule type" value="Genomic_DNA"/>
</dbReference>
<dbReference type="SUPFAM" id="SSF53850">
    <property type="entry name" value="Periplasmic binding protein-like II"/>
    <property type="match status" value="1"/>
</dbReference>
<dbReference type="PANTHER" id="PTHR30427">
    <property type="entry name" value="TRANSCRIPTIONAL ACTIVATOR PROTEIN LYSR"/>
    <property type="match status" value="1"/>
</dbReference>
<dbReference type="GO" id="GO:0010628">
    <property type="term" value="P:positive regulation of gene expression"/>
    <property type="evidence" value="ECO:0007669"/>
    <property type="project" value="TreeGrafter"/>
</dbReference>
<gene>
    <name evidence="6" type="ORF">EKN56_00590</name>
</gene>
<dbReference type="SUPFAM" id="SSF46785">
    <property type="entry name" value="Winged helix' DNA-binding domain"/>
    <property type="match status" value="1"/>
</dbReference>
<name>A0A411WFN9_9GAMM</name>
<dbReference type="OrthoDB" id="6624490at2"/>
<keyword evidence="3" id="KW-0238">DNA-binding</keyword>
<reference evidence="6 7" key="1">
    <citation type="submission" date="2019-03" db="EMBL/GenBank/DDBJ databases">
        <title>Pragia sp. nov. isolated from the gut tract of Carduelis flavirostris.</title>
        <authorList>
            <person name="Ge Y."/>
        </authorList>
    </citation>
    <scope>NUCLEOTIDE SEQUENCE [LARGE SCALE GENOMIC DNA]</scope>
    <source>
        <strain evidence="6 7">CF-458</strain>
    </source>
</reference>
<dbReference type="RefSeq" id="WP_130590043.1">
    <property type="nucleotide sequence ID" value="NZ_CP034752.1"/>
</dbReference>
<sequence length="311" mass="34973">MVKKSSWSGGWATLRDLEIIKTVIEVRTATLAAELLGISQPAISRTLSLIESRSGCVLFKREKGKLIPNSDALSLYEEIVKISDSFERLTNFEWNKEEKKSLNIISTPTIAYCFLIPLTAEYIKENPDVNIKIDIVTASKLLSNLNEGRADIALGDSSLNTASFNVSAFPLRRTRIVCAMNRLNELASKDVITPEDLNQKRMVVFTKRNISRTKLDRVLDKSGVSYNVIAEVSDAYSALDFVRANTGVCLMPYFPVSTLNDPQIIFKDFMPEVLNDSSFFTVSNLNSPHIQRYLEYIHQKQPAPDRNSEPL</sequence>
<proteinExistence type="inferred from homology"/>
<dbReference type="PRINTS" id="PR00039">
    <property type="entry name" value="HTHLYSR"/>
</dbReference>
<feature type="domain" description="HTH lysR-type" evidence="5">
    <location>
        <begin position="13"/>
        <end position="69"/>
    </location>
</feature>
<dbReference type="InterPro" id="IPR005119">
    <property type="entry name" value="LysR_subst-bd"/>
</dbReference>
<dbReference type="Pfam" id="PF03466">
    <property type="entry name" value="LysR_substrate"/>
    <property type="match status" value="1"/>
</dbReference>
<keyword evidence="4" id="KW-0804">Transcription</keyword>
<dbReference type="InterPro" id="IPR036390">
    <property type="entry name" value="WH_DNA-bd_sf"/>
</dbReference>
<evidence type="ECO:0000256" key="3">
    <source>
        <dbReference type="ARBA" id="ARBA00023125"/>
    </source>
</evidence>
<dbReference type="PROSITE" id="PS50931">
    <property type="entry name" value="HTH_LYSR"/>
    <property type="match status" value="1"/>
</dbReference>
<dbReference type="KEGG" id="prag:EKN56_00590"/>
<evidence type="ECO:0000313" key="6">
    <source>
        <dbReference type="EMBL" id="QBH95045.1"/>
    </source>
</evidence>
<evidence type="ECO:0000256" key="4">
    <source>
        <dbReference type="ARBA" id="ARBA00023163"/>
    </source>
</evidence>
<dbReference type="Gene3D" id="3.40.190.290">
    <property type="match status" value="1"/>
</dbReference>
<dbReference type="PANTHER" id="PTHR30427:SF1">
    <property type="entry name" value="TRANSCRIPTIONAL ACTIVATOR PROTEIN LYSR"/>
    <property type="match status" value="1"/>
</dbReference>
<keyword evidence="2" id="KW-0805">Transcription regulation</keyword>
<accession>A0A411WFN9</accession>
<evidence type="ECO:0000313" key="7">
    <source>
        <dbReference type="Proteomes" id="UP000293154"/>
    </source>
</evidence>
<dbReference type="InterPro" id="IPR000847">
    <property type="entry name" value="LysR_HTH_N"/>
</dbReference>
<protein>
    <submittedName>
        <fullName evidence="6">LysR family transcriptional regulator</fullName>
    </submittedName>
</protein>
<dbReference type="Pfam" id="PF00126">
    <property type="entry name" value="HTH_1"/>
    <property type="match status" value="1"/>
</dbReference>
<dbReference type="InterPro" id="IPR036388">
    <property type="entry name" value="WH-like_DNA-bd_sf"/>
</dbReference>
<organism evidence="6 7">
    <name type="scientific">Limnobaculum zhutongyuii</name>
    <dbReference type="NCBI Taxonomy" id="2498113"/>
    <lineage>
        <taxon>Bacteria</taxon>
        <taxon>Pseudomonadati</taxon>
        <taxon>Pseudomonadota</taxon>
        <taxon>Gammaproteobacteria</taxon>
        <taxon>Enterobacterales</taxon>
        <taxon>Budviciaceae</taxon>
        <taxon>Limnobaculum</taxon>
    </lineage>
</organism>